<feature type="region of interest" description="Disordered" evidence="1">
    <location>
        <begin position="49"/>
        <end position="110"/>
    </location>
</feature>
<dbReference type="SUPFAM" id="SSF50978">
    <property type="entry name" value="WD40 repeat-like"/>
    <property type="match status" value="1"/>
</dbReference>
<evidence type="ECO:0000313" key="3">
    <source>
        <dbReference type="Proteomes" id="UP000324800"/>
    </source>
</evidence>
<dbReference type="EMBL" id="SNRW01048641">
    <property type="protein sequence ID" value="KAA6312744.1"/>
    <property type="molecule type" value="Genomic_DNA"/>
</dbReference>
<gene>
    <name evidence="2" type="ORF">EZS28_055871</name>
</gene>
<name>A0A5J4PVW2_9EUKA</name>
<organism evidence="2 3">
    <name type="scientific">Streblomastix strix</name>
    <dbReference type="NCBI Taxonomy" id="222440"/>
    <lineage>
        <taxon>Eukaryota</taxon>
        <taxon>Metamonada</taxon>
        <taxon>Preaxostyla</taxon>
        <taxon>Oxymonadida</taxon>
        <taxon>Streblomastigidae</taxon>
        <taxon>Streblomastix</taxon>
    </lineage>
</organism>
<reference evidence="2 3" key="1">
    <citation type="submission" date="2019-03" db="EMBL/GenBank/DDBJ databases">
        <title>Single cell metagenomics reveals metabolic interactions within the superorganism composed of flagellate Streblomastix strix and complex community of Bacteroidetes bacteria on its surface.</title>
        <authorList>
            <person name="Treitli S.C."/>
            <person name="Kolisko M."/>
            <person name="Husnik F."/>
            <person name="Keeling P."/>
            <person name="Hampl V."/>
        </authorList>
    </citation>
    <scope>NUCLEOTIDE SEQUENCE [LARGE SCALE GENOMIC DNA]</scope>
    <source>
        <strain evidence="2">ST1C</strain>
    </source>
</reference>
<protein>
    <submittedName>
        <fullName evidence="2">Uncharacterized protein</fullName>
    </submittedName>
</protein>
<accession>A0A5J4PVW2</accession>
<sequence>METASKIYQNNDPRYFVHGHLASVRDIALHPQLMLLASVSDDGTAAITDVSHAVKPTQKESQQSHQSSTSSSSSSTSSSSSSQQSQYSQQSIPLSFPQQTSSSSSSSQTQ</sequence>
<comment type="caution">
    <text evidence="2">The sequence shown here is derived from an EMBL/GenBank/DDBJ whole genome shotgun (WGS) entry which is preliminary data.</text>
</comment>
<feature type="non-terminal residue" evidence="2">
    <location>
        <position position="110"/>
    </location>
</feature>
<dbReference type="InterPro" id="IPR036322">
    <property type="entry name" value="WD40_repeat_dom_sf"/>
</dbReference>
<feature type="compositionally biased region" description="Low complexity" evidence="1">
    <location>
        <begin position="98"/>
        <end position="110"/>
    </location>
</feature>
<evidence type="ECO:0000256" key="1">
    <source>
        <dbReference type="SAM" id="MobiDB-lite"/>
    </source>
</evidence>
<dbReference type="InterPro" id="IPR001680">
    <property type="entry name" value="WD40_rpt"/>
</dbReference>
<evidence type="ECO:0000313" key="2">
    <source>
        <dbReference type="EMBL" id="KAA6312744.1"/>
    </source>
</evidence>
<proteinExistence type="predicted"/>
<dbReference type="AlphaFoldDB" id="A0A5J4PVW2"/>
<dbReference type="SMART" id="SM00320">
    <property type="entry name" value="WD40"/>
    <property type="match status" value="1"/>
</dbReference>
<dbReference type="Proteomes" id="UP000324800">
    <property type="component" value="Unassembled WGS sequence"/>
</dbReference>
<feature type="compositionally biased region" description="Low complexity" evidence="1">
    <location>
        <begin position="61"/>
        <end position="91"/>
    </location>
</feature>
<dbReference type="InterPro" id="IPR015943">
    <property type="entry name" value="WD40/YVTN_repeat-like_dom_sf"/>
</dbReference>
<dbReference type="Gene3D" id="2.130.10.10">
    <property type="entry name" value="YVTN repeat-like/Quinoprotein amine dehydrogenase"/>
    <property type="match status" value="1"/>
</dbReference>